<dbReference type="EMBL" id="CP182909">
    <property type="protein sequence ID" value="XPM66026.1"/>
    <property type="molecule type" value="Genomic_DNA"/>
</dbReference>
<evidence type="ECO:0000313" key="1">
    <source>
        <dbReference type="EMBL" id="XPM66026.1"/>
    </source>
</evidence>
<protein>
    <submittedName>
        <fullName evidence="1">Uncharacterized protein</fullName>
    </submittedName>
</protein>
<organism evidence="1 2">
    <name type="scientific">Desertifilum tharense IPPAS B-1220</name>
    <dbReference type="NCBI Taxonomy" id="1781255"/>
    <lineage>
        <taxon>Bacteria</taxon>
        <taxon>Bacillati</taxon>
        <taxon>Cyanobacteriota</taxon>
        <taxon>Cyanophyceae</taxon>
        <taxon>Desertifilales</taxon>
        <taxon>Desertifilaceae</taxon>
        <taxon>Desertifilum</taxon>
    </lineage>
</organism>
<gene>
    <name evidence="1" type="ORF">BH720_011490</name>
</gene>
<accession>A0ACD5H084</accession>
<name>A0ACD5H084_9CYAN</name>
<proteinExistence type="predicted"/>
<sequence>MRSQWLTIPLISLYCLSTQAAYSQSFERTPALFRQRIQFLKTDFQLEASPLIANVLYRQPDSLYRAMSETGAYGVNAQWERGEADTWFIEAQRQGEEALVAGVVRGDRAAIDAAFKMFAWGFSRQSADGSFAGTGDPFHSTSFFVQAVARSLLILQQSPYAEEYAAQIAYYQPLVHRAAQWMIQPEVWRRGSNNNQPYTHRRYLVACALGLTSLLSGDRALMEYAQFALQEGLLLQQPDGIYPEMGGFDSSYQMASVLFAGRWVVYFPTNPLTPQAIQSIEKALTWQHTRLLPWGEIRSSGNSRTAHQEIRRTGQVKQIDYRTAFRGFAYWASLTGSWRWGAIARRIAQYHYKVF</sequence>
<evidence type="ECO:0000313" key="2">
    <source>
        <dbReference type="Proteomes" id="UP000095472"/>
    </source>
</evidence>
<keyword evidence="2" id="KW-1185">Reference proteome</keyword>
<reference evidence="1 2" key="1">
    <citation type="journal article" date="2016" name="Genome Announc.">
        <title>Draft Genome Sequence of the Thermotolerant Cyanobacterium Desertifilum sp. IPPAS B-1220.</title>
        <authorList>
            <person name="Mironov K.S."/>
            <person name="Sinetova M.A."/>
            <person name="Bolatkhan K."/>
            <person name="Zayadan B.K."/>
            <person name="Ustinova V.V."/>
            <person name="Kupriyanova E.V."/>
            <person name="Skrypnik A.N."/>
            <person name="Gogoleva N.E."/>
            <person name="Gogolev Y.V."/>
            <person name="Los D.A."/>
        </authorList>
    </citation>
    <scope>NUCLEOTIDE SEQUENCE [LARGE SCALE GENOMIC DNA]</scope>
    <source>
        <strain evidence="1 2">IPPAS B-1220</strain>
    </source>
</reference>
<dbReference type="Proteomes" id="UP000095472">
    <property type="component" value="Chromosome"/>
</dbReference>